<name>A0A1E1K6W7_9HELO</name>
<feature type="region of interest" description="Disordered" evidence="1">
    <location>
        <begin position="667"/>
        <end position="747"/>
    </location>
</feature>
<dbReference type="InParanoid" id="A0A1E1K6W7"/>
<feature type="compositionally biased region" description="Low complexity" evidence="1">
    <location>
        <begin position="344"/>
        <end position="358"/>
    </location>
</feature>
<evidence type="ECO:0000313" key="3">
    <source>
        <dbReference type="Proteomes" id="UP000178129"/>
    </source>
</evidence>
<dbReference type="InterPro" id="IPR029063">
    <property type="entry name" value="SAM-dependent_MTases_sf"/>
</dbReference>
<feature type="compositionally biased region" description="Polar residues" evidence="1">
    <location>
        <begin position="402"/>
        <end position="431"/>
    </location>
</feature>
<feature type="region of interest" description="Disordered" evidence="1">
    <location>
        <begin position="1"/>
        <end position="527"/>
    </location>
</feature>
<proteinExistence type="predicted"/>
<feature type="compositionally biased region" description="Polar residues" evidence="1">
    <location>
        <begin position="281"/>
        <end position="296"/>
    </location>
</feature>
<evidence type="ECO:0000313" key="2">
    <source>
        <dbReference type="EMBL" id="CZS93828.1"/>
    </source>
</evidence>
<dbReference type="Proteomes" id="UP000178129">
    <property type="component" value="Unassembled WGS sequence"/>
</dbReference>
<feature type="compositionally biased region" description="Low complexity" evidence="1">
    <location>
        <begin position="1195"/>
        <end position="1216"/>
    </location>
</feature>
<feature type="compositionally biased region" description="Low complexity" evidence="1">
    <location>
        <begin position="97"/>
        <end position="108"/>
    </location>
</feature>
<feature type="compositionally biased region" description="Low complexity" evidence="1">
    <location>
        <begin position="614"/>
        <end position="625"/>
    </location>
</feature>
<evidence type="ECO:0008006" key="4">
    <source>
        <dbReference type="Google" id="ProtNLM"/>
    </source>
</evidence>
<feature type="compositionally biased region" description="Basic and acidic residues" evidence="1">
    <location>
        <begin position="1454"/>
        <end position="1471"/>
    </location>
</feature>
<dbReference type="SUPFAM" id="SSF53335">
    <property type="entry name" value="S-adenosyl-L-methionine-dependent methyltransferases"/>
    <property type="match status" value="1"/>
</dbReference>
<feature type="region of interest" description="Disordered" evidence="1">
    <location>
        <begin position="578"/>
        <end position="625"/>
    </location>
</feature>
<reference evidence="3" key="1">
    <citation type="submission" date="2016-03" db="EMBL/GenBank/DDBJ databases">
        <authorList>
            <person name="Ploux O."/>
        </authorList>
    </citation>
    <scope>NUCLEOTIDE SEQUENCE [LARGE SCALE GENOMIC DNA]</scope>
    <source>
        <strain evidence="3">UK7</strain>
    </source>
</reference>
<feature type="compositionally biased region" description="Low complexity" evidence="1">
    <location>
        <begin position="597"/>
        <end position="607"/>
    </location>
</feature>
<feature type="compositionally biased region" description="Polar residues" evidence="1">
    <location>
        <begin position="1217"/>
        <end position="1231"/>
    </location>
</feature>
<dbReference type="Gene3D" id="3.40.50.150">
    <property type="entry name" value="Vaccinia Virus protein VP39"/>
    <property type="match status" value="1"/>
</dbReference>
<feature type="compositionally biased region" description="Polar residues" evidence="1">
    <location>
        <begin position="150"/>
        <end position="161"/>
    </location>
</feature>
<feature type="compositionally biased region" description="Polar residues" evidence="1">
    <location>
        <begin position="736"/>
        <end position="747"/>
    </location>
</feature>
<keyword evidence="3" id="KW-1185">Reference proteome</keyword>
<dbReference type="EMBL" id="FJUW01000007">
    <property type="protein sequence ID" value="CZS93828.1"/>
    <property type="molecule type" value="Genomic_DNA"/>
</dbReference>
<protein>
    <recommendedName>
        <fullName evidence="4">Methyltransferase type 11 domain-containing protein</fullName>
    </recommendedName>
</protein>
<feature type="compositionally biased region" description="Polar residues" evidence="1">
    <location>
        <begin position="667"/>
        <end position="685"/>
    </location>
</feature>
<feature type="region of interest" description="Disordered" evidence="1">
    <location>
        <begin position="1444"/>
        <end position="1474"/>
    </location>
</feature>
<feature type="compositionally biased region" description="Polar residues" evidence="1">
    <location>
        <begin position="451"/>
        <end position="467"/>
    </location>
</feature>
<organism evidence="2 3">
    <name type="scientific">Rhynchosporium graminicola</name>
    <dbReference type="NCBI Taxonomy" id="2792576"/>
    <lineage>
        <taxon>Eukaryota</taxon>
        <taxon>Fungi</taxon>
        <taxon>Dikarya</taxon>
        <taxon>Ascomycota</taxon>
        <taxon>Pezizomycotina</taxon>
        <taxon>Leotiomycetes</taxon>
        <taxon>Helotiales</taxon>
        <taxon>Ploettnerulaceae</taxon>
        <taxon>Rhynchosporium</taxon>
    </lineage>
</organism>
<feature type="compositionally biased region" description="Polar residues" evidence="1">
    <location>
        <begin position="61"/>
        <end position="80"/>
    </location>
</feature>
<feature type="compositionally biased region" description="Basic and acidic residues" evidence="1">
    <location>
        <begin position="85"/>
        <end position="94"/>
    </location>
</feature>
<sequence length="1557" mass="169902">MASCKSGFDPPTRPGDLPRGRRPEAYLQAGSSGSPAKERREADIAHSLGQRESGRGAVPSTRPSQTGLSNPSMRDPSPNTRQRHEKFARPERPKGVTTSSFGFGRSTSKAPAENVQHELTGKSSRNTLRRKPSSIAQISGNFRPGIERAGTSSPMKWSQSSAEKRPSIDSSMRSAEAYNEIFTRPRTRAPPVKDSPPIIPELDRYRNRPEAFGPHSRVHAGLPPKLSTQDLPPPTPILSGTSVYSGGSSHHRYSGYSGSGSGYSASPSTRFSESPGPGSYSRDTTPTSMLSQSSSIIAPLKITTPRLRHASPAFPRPPITSVTRRRAVSIPAEEETTSDDQHGLPSLRESLTSSSSNSTVKAEAKTTEKMKKKRLSPMPPSPPPRTSSQKFRKSRSDEQDSPSKSSQAPPTPAMTSTESSPATAEVVQSLSAPAKRCGPPTRPSREGAPDLQSQLGESMAVIQSNLAEISFSPDRRKSALPRGGITSPPLGPRSQQSNRHRSRNPSPVSFKSFPREATPAPSGLGIIPNMRAYHNVPLSRTVTRTPSPSLADTKPRFGLFGRRTKTAPELPTVETKVLRKGPVAGTGHEGYGRYSQRGRSTSTASLTRSRDRSISGASSSQDSIASTRAHDPFLLERMSPVIIAGGGEIIENQNNNSELFRSESNTSLVLGRPSTDSKASSNLSREGTRHTLWPSAMPEESAKRMLTIVKPQGRRPSDSSDDGIGRSSLAIRRSSQRPNKSNNSLNLTRPLHTFRGVSPSITSLDASIISKGSRLDVRAELEKTSKGVLTKPKKFEKRSRSPRKWNFFHRAQPTLKAESQPPLQVTVAQPAPKSAAVPHYAMLDSSDEQQDVEPIDLEDILRDADVVSLSNEELDMLQYGEIQEIRQSIESRKSATVSSADGKAVTLTCPEPIQVIPEILQTNLHLVEETAPVRPSRLPQVGRIPKVISARPETTSPKSFSRPFARLSTALPPFKQQFVDKESLGLGPSPPKSSKLEPIHTIYPEMEDMSRQCSTESKSGSAGASHHDFLAFSPRKNSEATTSSSGCLSLAEITAVIPETNAALEEDEVWDEYDDLIVNEDTVKVPTSATSSQGVPFQYESYESRRIRKSKFQAVESPTLTSGPKIKEQAIELPLRRSALTSSSVYSADMSAGLREALNTIPTPTSPMSFTDFFSGYGDRNNSANDVSAQKPRRSSNTSSRKSTSSSSHSHSNSSRMRTVSEQESSSPMSQVNLRVGSMTVSKWLTFGHVLFSPAREEIMQLEGFTKRHSILVIDGLGNDDWSFYAAETYPNSTFYNLSPTRPLSNSQRNSISASFPLAPPNHRQIQYVSTSHKFPFPSSQFDVIVFRFPTAMSEASYRNIIAESKLVLKPGGYLEMSILDLDMLNMGNRARRTVRSLKVKLQIASPDISLASASDTILRIVSKRGFSDVKSCNVGVPVVSTIPSATKDKSKHGKDSGSSKGKGREPRQVEELSLADMMKDESRAGDESITKMVAKVGRWWYTRCYEMGVIPEGDGARSIFNDRSLLRESEKWNASFKLVVAYAQKPVVGRRRTASL</sequence>
<dbReference type="STRING" id="914237.A0A1E1K6W7"/>
<comment type="caution">
    <text evidence="2">The sequence shown here is derived from an EMBL/GenBank/DDBJ whole genome shotgun (WGS) entry which is preliminary data.</text>
</comment>
<accession>A0A1E1K6W7</accession>
<feature type="region of interest" description="Disordered" evidence="1">
    <location>
        <begin position="1181"/>
        <end position="1231"/>
    </location>
</feature>
<evidence type="ECO:0000256" key="1">
    <source>
        <dbReference type="SAM" id="MobiDB-lite"/>
    </source>
</evidence>
<dbReference type="CDD" id="cd02440">
    <property type="entry name" value="AdoMet_MTases"/>
    <property type="match status" value="1"/>
</dbReference>
<gene>
    <name evidence="2" type="ORF">RCO7_08017</name>
</gene>